<gene>
    <name evidence="1" type="ORF">DICVIV_13566</name>
</gene>
<dbReference type="AlphaFoldDB" id="A0A0D8XDG6"/>
<keyword evidence="2" id="KW-1185">Reference proteome</keyword>
<dbReference type="EMBL" id="KN717177">
    <property type="protein sequence ID" value="KJH40476.1"/>
    <property type="molecule type" value="Genomic_DNA"/>
</dbReference>
<evidence type="ECO:0000313" key="2">
    <source>
        <dbReference type="Proteomes" id="UP000053766"/>
    </source>
</evidence>
<proteinExistence type="predicted"/>
<evidence type="ECO:0000313" key="1">
    <source>
        <dbReference type="EMBL" id="KJH40476.1"/>
    </source>
</evidence>
<reference evidence="2" key="2">
    <citation type="journal article" date="2016" name="Sci. Rep.">
        <title>Dictyocaulus viviparus genome, variome and transcriptome elucidate lungworm biology and support future intervention.</title>
        <authorList>
            <person name="McNulty S.N."/>
            <person name="Strube C."/>
            <person name="Rosa B.A."/>
            <person name="Martin J.C."/>
            <person name="Tyagi R."/>
            <person name="Choi Y.J."/>
            <person name="Wang Q."/>
            <person name="Hallsworth Pepin K."/>
            <person name="Zhang X."/>
            <person name="Ozersky P."/>
            <person name="Wilson R.K."/>
            <person name="Sternberg P.W."/>
            <person name="Gasser R.B."/>
            <person name="Mitreva M."/>
        </authorList>
    </citation>
    <scope>NUCLEOTIDE SEQUENCE [LARGE SCALE GENOMIC DNA]</scope>
    <source>
        <strain evidence="2">HannoverDv2000</strain>
    </source>
</reference>
<organism evidence="1 2">
    <name type="scientific">Dictyocaulus viviparus</name>
    <name type="common">Bovine lungworm</name>
    <dbReference type="NCBI Taxonomy" id="29172"/>
    <lineage>
        <taxon>Eukaryota</taxon>
        <taxon>Metazoa</taxon>
        <taxon>Ecdysozoa</taxon>
        <taxon>Nematoda</taxon>
        <taxon>Chromadorea</taxon>
        <taxon>Rhabditida</taxon>
        <taxon>Rhabditina</taxon>
        <taxon>Rhabditomorpha</taxon>
        <taxon>Strongyloidea</taxon>
        <taxon>Metastrongylidae</taxon>
        <taxon>Dictyocaulus</taxon>
    </lineage>
</organism>
<reference evidence="1 2" key="1">
    <citation type="submission" date="2013-11" db="EMBL/GenBank/DDBJ databases">
        <title>Draft genome of the bovine lungworm Dictyocaulus viviparus.</title>
        <authorList>
            <person name="Mitreva M."/>
        </authorList>
    </citation>
    <scope>NUCLEOTIDE SEQUENCE [LARGE SCALE GENOMIC DNA]</scope>
    <source>
        <strain evidence="1 2">HannoverDv2000</strain>
    </source>
</reference>
<name>A0A0D8XDG6_DICVI</name>
<accession>A0A0D8XDG6</accession>
<sequence length="57" mass="6814">MNYLWNSATIYVRVSDKIWSHRRHCKSPRVADLRSAKGLCSLSKHSGIHWFNLLYYF</sequence>
<dbReference type="Proteomes" id="UP000053766">
    <property type="component" value="Unassembled WGS sequence"/>
</dbReference>
<protein>
    <submittedName>
        <fullName evidence="1">Uncharacterized protein</fullName>
    </submittedName>
</protein>